<name>A0A7W6P1B1_9HYPH</name>
<protein>
    <submittedName>
        <fullName evidence="7">Branched-chain amino acid transport system ATP-binding protein</fullName>
    </submittedName>
</protein>
<comment type="similarity">
    <text evidence="1">Belongs to the ABC transporter superfamily.</text>
</comment>
<keyword evidence="5" id="KW-0029">Amino-acid transport</keyword>
<dbReference type="GO" id="GO:0015658">
    <property type="term" value="F:branched-chain amino acid transmembrane transporter activity"/>
    <property type="evidence" value="ECO:0007669"/>
    <property type="project" value="TreeGrafter"/>
</dbReference>
<dbReference type="GO" id="GO:0005524">
    <property type="term" value="F:ATP binding"/>
    <property type="evidence" value="ECO:0007669"/>
    <property type="project" value="UniProtKB-KW"/>
</dbReference>
<organism evidence="7 8">
    <name type="scientific">Allorhizobium borbori</name>
    <dbReference type="NCBI Taxonomy" id="485907"/>
    <lineage>
        <taxon>Bacteria</taxon>
        <taxon>Pseudomonadati</taxon>
        <taxon>Pseudomonadota</taxon>
        <taxon>Alphaproteobacteria</taxon>
        <taxon>Hyphomicrobiales</taxon>
        <taxon>Rhizobiaceae</taxon>
        <taxon>Rhizobium/Agrobacterium group</taxon>
        <taxon>Allorhizobium</taxon>
    </lineage>
</organism>
<dbReference type="RefSeq" id="WP_183791844.1">
    <property type="nucleotide sequence ID" value="NZ_JACIDU010000006.1"/>
</dbReference>
<dbReference type="GO" id="GO:0015807">
    <property type="term" value="P:L-amino acid transport"/>
    <property type="evidence" value="ECO:0007669"/>
    <property type="project" value="TreeGrafter"/>
</dbReference>
<accession>A0A7W6P1B1</accession>
<keyword evidence="2" id="KW-0813">Transport</keyword>
<sequence>MTAMLSISNLHASYGKAEALHGIDLTVETGEVVCLIGRNGVGKSSTMKSIVRDQITVTGGEVVFDGASLAGLRPYEVVRRGVGYVPEDRRVFASLSVLENLRVPRPVSAGDRRNWNVEQVFELFPQLYDYRHRKAGVMSGGEQQMLSIARSLITCPKLLLLDEPHEGLAPKIAEEVVTAIAALKREGVSMVISEQALNTIRRCADRVYVVDRGMTVWNGTVDGFYADPEIARKYLMVS</sequence>
<dbReference type="PROSITE" id="PS00211">
    <property type="entry name" value="ABC_TRANSPORTER_1"/>
    <property type="match status" value="1"/>
</dbReference>
<evidence type="ECO:0000256" key="5">
    <source>
        <dbReference type="ARBA" id="ARBA00022970"/>
    </source>
</evidence>
<dbReference type="InterPro" id="IPR052156">
    <property type="entry name" value="BCAA_Transport_ATP-bd_LivF"/>
</dbReference>
<dbReference type="AlphaFoldDB" id="A0A7W6P1B1"/>
<keyword evidence="8" id="KW-1185">Reference proteome</keyword>
<gene>
    <name evidence="7" type="ORF">GGQ66_001945</name>
</gene>
<dbReference type="SMART" id="SM00382">
    <property type="entry name" value="AAA"/>
    <property type="match status" value="1"/>
</dbReference>
<evidence type="ECO:0000256" key="3">
    <source>
        <dbReference type="ARBA" id="ARBA00022741"/>
    </source>
</evidence>
<evidence type="ECO:0000313" key="8">
    <source>
        <dbReference type="Proteomes" id="UP000584824"/>
    </source>
</evidence>
<proteinExistence type="inferred from homology"/>
<evidence type="ECO:0000256" key="2">
    <source>
        <dbReference type="ARBA" id="ARBA00022448"/>
    </source>
</evidence>
<evidence type="ECO:0000313" key="7">
    <source>
        <dbReference type="EMBL" id="MBB4103388.1"/>
    </source>
</evidence>
<dbReference type="Proteomes" id="UP000584824">
    <property type="component" value="Unassembled WGS sequence"/>
</dbReference>
<evidence type="ECO:0000256" key="1">
    <source>
        <dbReference type="ARBA" id="ARBA00005417"/>
    </source>
</evidence>
<dbReference type="Pfam" id="PF00005">
    <property type="entry name" value="ABC_tran"/>
    <property type="match status" value="1"/>
</dbReference>
<reference evidence="7 8" key="1">
    <citation type="submission" date="2020-08" db="EMBL/GenBank/DDBJ databases">
        <title>Genomic Encyclopedia of Type Strains, Phase IV (KMG-IV): sequencing the most valuable type-strain genomes for metagenomic binning, comparative biology and taxonomic classification.</title>
        <authorList>
            <person name="Goeker M."/>
        </authorList>
    </citation>
    <scope>NUCLEOTIDE SEQUENCE [LARGE SCALE GENOMIC DNA]</scope>
    <source>
        <strain evidence="7 8">DSM 26385</strain>
    </source>
</reference>
<dbReference type="InterPro" id="IPR027417">
    <property type="entry name" value="P-loop_NTPase"/>
</dbReference>
<dbReference type="CDD" id="cd03224">
    <property type="entry name" value="ABC_TM1139_LivF_branched"/>
    <property type="match status" value="1"/>
</dbReference>
<keyword evidence="3" id="KW-0547">Nucleotide-binding</keyword>
<dbReference type="InterPro" id="IPR003439">
    <property type="entry name" value="ABC_transporter-like_ATP-bd"/>
</dbReference>
<comment type="caution">
    <text evidence="7">The sequence shown here is derived from an EMBL/GenBank/DDBJ whole genome shotgun (WGS) entry which is preliminary data.</text>
</comment>
<evidence type="ECO:0000259" key="6">
    <source>
        <dbReference type="PROSITE" id="PS50893"/>
    </source>
</evidence>
<keyword evidence="4 7" id="KW-0067">ATP-binding</keyword>
<dbReference type="SUPFAM" id="SSF52540">
    <property type="entry name" value="P-loop containing nucleoside triphosphate hydrolases"/>
    <property type="match status" value="1"/>
</dbReference>
<dbReference type="InterPro" id="IPR017871">
    <property type="entry name" value="ABC_transporter-like_CS"/>
</dbReference>
<dbReference type="GO" id="GO:0016887">
    <property type="term" value="F:ATP hydrolysis activity"/>
    <property type="evidence" value="ECO:0007669"/>
    <property type="project" value="InterPro"/>
</dbReference>
<feature type="domain" description="ABC transporter" evidence="6">
    <location>
        <begin position="5"/>
        <end position="237"/>
    </location>
</feature>
<dbReference type="PANTHER" id="PTHR43820:SF2">
    <property type="entry name" value="ABC TRANSPORTER ATP-BINDING PROTEIN"/>
    <property type="match status" value="1"/>
</dbReference>
<dbReference type="EMBL" id="JACIDU010000006">
    <property type="protein sequence ID" value="MBB4103388.1"/>
    <property type="molecule type" value="Genomic_DNA"/>
</dbReference>
<dbReference type="PROSITE" id="PS50893">
    <property type="entry name" value="ABC_TRANSPORTER_2"/>
    <property type="match status" value="1"/>
</dbReference>
<evidence type="ECO:0000256" key="4">
    <source>
        <dbReference type="ARBA" id="ARBA00022840"/>
    </source>
</evidence>
<dbReference type="InterPro" id="IPR003593">
    <property type="entry name" value="AAA+_ATPase"/>
</dbReference>
<dbReference type="Gene3D" id="3.40.50.300">
    <property type="entry name" value="P-loop containing nucleotide triphosphate hydrolases"/>
    <property type="match status" value="1"/>
</dbReference>
<dbReference type="PANTHER" id="PTHR43820">
    <property type="entry name" value="HIGH-AFFINITY BRANCHED-CHAIN AMINO ACID TRANSPORT ATP-BINDING PROTEIN LIVF"/>
    <property type="match status" value="1"/>
</dbReference>